<dbReference type="PANTHER" id="PTHR47431">
    <property type="entry name" value="ZN(II)2CYS6 TRANSCRIPTION FACTOR (EUROFUNG)-RELATED"/>
    <property type="match status" value="1"/>
</dbReference>
<evidence type="ECO:0000256" key="3">
    <source>
        <dbReference type="SAM" id="MobiDB-lite"/>
    </source>
</evidence>
<dbReference type="PANTHER" id="PTHR47431:SF4">
    <property type="entry name" value="ZN(II)2CYS6 TRANSCRIPTION FACTOR (EUROFUNG)"/>
    <property type="match status" value="1"/>
</dbReference>
<evidence type="ECO:0000256" key="1">
    <source>
        <dbReference type="ARBA" id="ARBA00022723"/>
    </source>
</evidence>
<feature type="domain" description="Zn(2)-C6 fungal-type" evidence="4">
    <location>
        <begin position="16"/>
        <end position="46"/>
    </location>
</feature>
<comment type="caution">
    <text evidence="5">The sequence shown here is derived from an EMBL/GenBank/DDBJ whole genome shotgun (WGS) entry which is preliminary data.</text>
</comment>
<accession>A0A9P5AND0</accession>
<dbReference type="OrthoDB" id="2399539at2759"/>
<name>A0A9P5AND0_9HYPO</name>
<dbReference type="Pfam" id="PF00172">
    <property type="entry name" value="Zn_clus"/>
    <property type="match status" value="1"/>
</dbReference>
<keyword evidence="2" id="KW-0539">Nucleus</keyword>
<evidence type="ECO:0000256" key="2">
    <source>
        <dbReference type="ARBA" id="ARBA00023242"/>
    </source>
</evidence>
<evidence type="ECO:0000259" key="4">
    <source>
        <dbReference type="PROSITE" id="PS50048"/>
    </source>
</evidence>
<evidence type="ECO:0000313" key="5">
    <source>
        <dbReference type="EMBL" id="KAF4341761.1"/>
    </source>
</evidence>
<dbReference type="Gene3D" id="4.10.240.10">
    <property type="entry name" value="Zn(2)-C6 fungal-type DNA-binding domain"/>
    <property type="match status" value="1"/>
</dbReference>
<dbReference type="GO" id="GO:0000981">
    <property type="term" value="F:DNA-binding transcription factor activity, RNA polymerase II-specific"/>
    <property type="evidence" value="ECO:0007669"/>
    <property type="project" value="InterPro"/>
</dbReference>
<dbReference type="Pfam" id="PF04082">
    <property type="entry name" value="Fungal_trans"/>
    <property type="match status" value="1"/>
</dbReference>
<dbReference type="SUPFAM" id="SSF57701">
    <property type="entry name" value="Zn2/Cys6 DNA-binding domain"/>
    <property type="match status" value="1"/>
</dbReference>
<dbReference type="CDD" id="cd00067">
    <property type="entry name" value="GAL4"/>
    <property type="match status" value="1"/>
</dbReference>
<evidence type="ECO:0000313" key="6">
    <source>
        <dbReference type="Proteomes" id="UP000730481"/>
    </source>
</evidence>
<dbReference type="InterPro" id="IPR007219">
    <property type="entry name" value="XnlR_reg_dom"/>
</dbReference>
<dbReference type="InterPro" id="IPR001138">
    <property type="entry name" value="Zn2Cys6_DnaBD"/>
</dbReference>
<dbReference type="GO" id="GO:0006351">
    <property type="term" value="P:DNA-templated transcription"/>
    <property type="evidence" value="ECO:0007669"/>
    <property type="project" value="InterPro"/>
</dbReference>
<dbReference type="PROSITE" id="PS50048">
    <property type="entry name" value="ZN2_CY6_FUNGAL_2"/>
    <property type="match status" value="1"/>
</dbReference>
<dbReference type="SMART" id="SM00066">
    <property type="entry name" value="GAL4"/>
    <property type="match status" value="1"/>
</dbReference>
<dbReference type="CDD" id="cd12148">
    <property type="entry name" value="fungal_TF_MHR"/>
    <property type="match status" value="1"/>
</dbReference>
<keyword evidence="6" id="KW-1185">Reference proteome</keyword>
<reference evidence="5" key="1">
    <citation type="journal article" date="2017" name="Mycologia">
        <title>Fusarium algeriense, sp. nov., a novel toxigenic crown rot pathogen of durum wheat from Algeria is nested in the Fusarium burgessii species complex.</title>
        <authorList>
            <person name="Laraba I."/>
            <person name="Keddad A."/>
            <person name="Boureghda H."/>
            <person name="Abdallah N."/>
            <person name="Vaughan M.M."/>
            <person name="Proctor R.H."/>
            <person name="Busman M."/>
            <person name="O'Donnell K."/>
        </authorList>
    </citation>
    <scope>NUCLEOTIDE SEQUENCE</scope>
    <source>
        <strain evidence="5">NRRL 25174</strain>
    </source>
</reference>
<dbReference type="EMBL" id="PVQB02000178">
    <property type="protein sequence ID" value="KAF4341761.1"/>
    <property type="molecule type" value="Genomic_DNA"/>
</dbReference>
<protein>
    <submittedName>
        <fullName evidence="5">C6 transcription factor</fullName>
    </submittedName>
</protein>
<dbReference type="PROSITE" id="PS00463">
    <property type="entry name" value="ZN2_CY6_FUNGAL_1"/>
    <property type="match status" value="1"/>
</dbReference>
<reference evidence="5" key="2">
    <citation type="submission" date="2020-02" db="EMBL/GenBank/DDBJ databases">
        <title>Identification and distribution of gene clusters putatively required for synthesis of sphingolipid metabolism inhibitors in phylogenetically diverse species of the filamentous fungus Fusarium.</title>
        <authorList>
            <person name="Kim H.-S."/>
            <person name="Busman M."/>
            <person name="Brown D.W."/>
            <person name="Divon H."/>
            <person name="Uhlig S."/>
            <person name="Proctor R.H."/>
        </authorList>
    </citation>
    <scope>NUCLEOTIDE SEQUENCE</scope>
    <source>
        <strain evidence="5">NRRL 25174</strain>
    </source>
</reference>
<keyword evidence="1" id="KW-0479">Metal-binding</keyword>
<feature type="compositionally biased region" description="Polar residues" evidence="3">
    <location>
        <begin position="547"/>
        <end position="570"/>
    </location>
</feature>
<proteinExistence type="predicted"/>
<dbReference type="GO" id="GO:0003677">
    <property type="term" value="F:DNA binding"/>
    <property type="evidence" value="ECO:0007669"/>
    <property type="project" value="InterPro"/>
</dbReference>
<dbReference type="AlphaFoldDB" id="A0A9P5AND0"/>
<sequence>MDQLVSTRVQTRSSLACLQCRTKHVKCDAKQPRCSRCMAYDKTCEYTASKRGGLDRAALAERRRRLASKNDKPSNSVVSEISAAVTNEGITLSDQFVIGADCMEVSQNTGVPSDMPPSGNQEVPPIYGEDLVENPLVKSYYTNFHNFHPFSPPFEHLVRVSQTSTFNFKPLIAAMRLIGHIYEAHQWSESLSTDINVQLSLVPASDPVQVQARLLYSIALFWHNFKLEAKQQMDTAIDVAVKLGMHKREFSDAFGGQDAIMAECWRRTWWMLFIVDASYAGTLGTLNFKTLHVDATADLPCEESEYESGTIPAPKKLEDFDSREFTSEEIVFSSFAYLIGAVRCAAQAIRMSPKKATREDSEVIIQSADSAFDAWLLLLPKNKKPILKADGTIDEMMFQAHLLIHVPLSDLRFNPVEKVSSCAREPPSETPKPDLINVHTTRILKSVNAQIQLLALPVRPFHHTPFTTCMVSEGTLALLSACNYMLKGQALAVARDQIRLTIGCLKAIGEVWPRTAKNVKEIQTIARHVLGLGGGSGGAVSTPGSTHVPSLTQSEAEGSTESLQTTDQSDNAFDSLGSFEDICGWMNMGIDLDPSWMETSSG</sequence>
<dbReference type="Proteomes" id="UP000730481">
    <property type="component" value="Unassembled WGS sequence"/>
</dbReference>
<organism evidence="5 6">
    <name type="scientific">Fusarium beomiforme</name>
    <dbReference type="NCBI Taxonomy" id="44412"/>
    <lineage>
        <taxon>Eukaryota</taxon>
        <taxon>Fungi</taxon>
        <taxon>Dikarya</taxon>
        <taxon>Ascomycota</taxon>
        <taxon>Pezizomycotina</taxon>
        <taxon>Sordariomycetes</taxon>
        <taxon>Hypocreomycetidae</taxon>
        <taxon>Hypocreales</taxon>
        <taxon>Nectriaceae</taxon>
        <taxon>Fusarium</taxon>
        <taxon>Fusarium burgessii species complex</taxon>
    </lineage>
</organism>
<feature type="region of interest" description="Disordered" evidence="3">
    <location>
        <begin position="536"/>
        <end position="570"/>
    </location>
</feature>
<gene>
    <name evidence="5" type="ORF">FBEOM_4300</name>
</gene>
<dbReference type="GO" id="GO:0008270">
    <property type="term" value="F:zinc ion binding"/>
    <property type="evidence" value="ECO:0007669"/>
    <property type="project" value="InterPro"/>
</dbReference>
<dbReference type="InterPro" id="IPR036864">
    <property type="entry name" value="Zn2-C6_fun-type_DNA-bd_sf"/>
</dbReference>